<dbReference type="SUPFAM" id="SSF47819">
    <property type="entry name" value="HRDC-like"/>
    <property type="match status" value="1"/>
</dbReference>
<feature type="domain" description="HRDC" evidence="18">
    <location>
        <begin position="659"/>
        <end position="739"/>
    </location>
</feature>
<dbReference type="SMART" id="SM00341">
    <property type="entry name" value="HRDC"/>
    <property type="match status" value="1"/>
</dbReference>
<dbReference type="GO" id="GO:0009432">
    <property type="term" value="P:SOS response"/>
    <property type="evidence" value="ECO:0007669"/>
    <property type="project" value="UniProtKB-UniRule"/>
</dbReference>
<dbReference type="InterPro" id="IPR032284">
    <property type="entry name" value="RecQ_Zn-bd"/>
</dbReference>
<dbReference type="CDD" id="cd18794">
    <property type="entry name" value="SF2_C_RecQ"/>
    <property type="match status" value="1"/>
</dbReference>
<dbReference type="InterPro" id="IPR002121">
    <property type="entry name" value="HRDC_dom"/>
</dbReference>
<comment type="caution">
    <text evidence="21">The sequence shown here is derived from an EMBL/GenBank/DDBJ whole genome shotgun (WGS) entry which is preliminary data.</text>
</comment>
<dbReference type="GO" id="GO:0005524">
    <property type="term" value="F:ATP binding"/>
    <property type="evidence" value="ECO:0007669"/>
    <property type="project" value="UniProtKB-KW"/>
</dbReference>
<evidence type="ECO:0000256" key="16">
    <source>
        <dbReference type="NCBIfam" id="TIGR01389"/>
    </source>
</evidence>
<reference evidence="21 22" key="1">
    <citation type="submission" date="2015-09" db="EMBL/GenBank/DDBJ databases">
        <title>Genome announcement of multiple Pseudomonas syringae strains.</title>
        <authorList>
            <person name="Thakur S."/>
            <person name="Wang P.W."/>
            <person name="Gong Y."/>
            <person name="Weir B.S."/>
            <person name="Guttman D.S."/>
        </authorList>
    </citation>
    <scope>NUCLEOTIDE SEQUENCE [LARGE SCALE GENOMIC DNA]</scope>
    <source>
        <strain evidence="21 22">ICMP9419</strain>
    </source>
</reference>
<dbReference type="GO" id="GO:0006281">
    <property type="term" value="P:DNA repair"/>
    <property type="evidence" value="ECO:0007669"/>
    <property type="project" value="UniProtKB-KW"/>
</dbReference>
<dbReference type="FunFam" id="3.40.50.300:FF:000296">
    <property type="entry name" value="ATP-dependent DNA helicase RecQ"/>
    <property type="match status" value="1"/>
</dbReference>
<evidence type="ECO:0000256" key="17">
    <source>
        <dbReference type="SAM" id="MobiDB-lite"/>
    </source>
</evidence>
<comment type="cofactor">
    <cofactor evidence="2">
        <name>Zn(2+)</name>
        <dbReference type="ChEBI" id="CHEBI:29105"/>
    </cofactor>
</comment>
<dbReference type="EMBL" id="LJQD01000017">
    <property type="protein sequence ID" value="KPX00308.1"/>
    <property type="molecule type" value="Genomic_DNA"/>
</dbReference>
<accession>A0A0P9PKU0</accession>
<dbReference type="Pfam" id="PF00271">
    <property type="entry name" value="Helicase_C"/>
    <property type="match status" value="1"/>
</dbReference>
<evidence type="ECO:0000313" key="22">
    <source>
        <dbReference type="Proteomes" id="UP000050381"/>
    </source>
</evidence>
<proteinExistence type="inferred from homology"/>
<dbReference type="NCBIfam" id="TIGR01389">
    <property type="entry name" value="recQ"/>
    <property type="match status" value="1"/>
</dbReference>
<dbReference type="GO" id="GO:0006260">
    <property type="term" value="P:DNA replication"/>
    <property type="evidence" value="ECO:0007669"/>
    <property type="project" value="InterPro"/>
</dbReference>
<sequence length="842" mass="94035">MRSAWLRPLSVAPRCCTAAARRTARRSTRAPARLRHRWTGRSGSHERPRSPVLLRAVHLHRGRLAGGLIAQRRTWKRYLENKRCWILGPERPWRQRAGQLRLISTAHVRAIHCSRALGYTPPFCSAAGYSGVFMLEQAQRVLKDIFGYDSFRGRQGAIIERVANGGDALVLMPTGGGKSLCFQVPGLLREGLCVVVSPLIALMDDQVATLDELGVSAAALNSTLSAEQQRELANRIRLGEVKMLYLAPERLVQPRMLSFLQNLQIALFAIDEAHCVSQWGHDFRPEYLQLGQLAELFPDVPRIALTATADKRTREEIVTRLHLQNVERFLSSFDRPNIFYRIVPKEQPRKQLLAFLSERRSDAGIVYCLSRKKVDEVAVFLSENGYPALPYHAGLPSETRAANQKRFLNEEGLIMVATIAFGMGIDKPNVRFVAHMDLPKSLEAYYQETGRAGRDGLPADAWMAYGLQDVLMLKQMLQNSEGDERHKRLEQHKLDAMLALCEETRCRRQTLLAYFDEDMPNPCGHCDNCVDGVQTWDATEPARQALSAIYRTGQRYGVGHLVDVLLGKSNDKVESFGHQHLSVFGVGKARTEAEWRSLFRQLVARGLADIDLEGYGGLRLSDTCRPLLRGEVTLELRRDLKPQTTSKSSSGSPASQLVRGEEREQWEALRALRRKLAEEHAVPPYVIFPDSTLLEMLRSKPGSMAEMARVGGVGARKLERYGEAFLEVLSGKAEAPRVVADVRHELISLARAGMTPTQIAGQLQCSEKNVYTLLAEAIGKQQLSIEQALDLPEDLLGEVQDAFLDGEGELPPVSAIAEQFAGRVPEGVLYCVRAALQSEFEV</sequence>
<dbReference type="InterPro" id="IPR004589">
    <property type="entry name" value="DNA_helicase_ATP-dep_RecQ"/>
</dbReference>
<dbReference type="InterPro" id="IPR036388">
    <property type="entry name" value="WH-like_DNA-bd_sf"/>
</dbReference>
<keyword evidence="10" id="KW-0067">ATP-binding</keyword>
<dbReference type="InterPro" id="IPR011545">
    <property type="entry name" value="DEAD/DEAH_box_helicase_dom"/>
</dbReference>
<dbReference type="PROSITE" id="PS51192">
    <property type="entry name" value="HELICASE_ATP_BIND_1"/>
    <property type="match status" value="1"/>
</dbReference>
<evidence type="ECO:0000256" key="12">
    <source>
        <dbReference type="ARBA" id="ARBA00023172"/>
    </source>
</evidence>
<dbReference type="Gene3D" id="1.10.10.10">
    <property type="entry name" value="Winged helix-like DNA-binding domain superfamily/Winged helix DNA-binding domain"/>
    <property type="match status" value="1"/>
</dbReference>
<keyword evidence="8 21" id="KW-0347">Helicase</keyword>
<comment type="cofactor">
    <cofactor evidence="1">
        <name>Mg(2+)</name>
        <dbReference type="ChEBI" id="CHEBI:18420"/>
    </cofactor>
</comment>
<evidence type="ECO:0000256" key="4">
    <source>
        <dbReference type="ARBA" id="ARBA00022723"/>
    </source>
</evidence>
<evidence type="ECO:0000256" key="9">
    <source>
        <dbReference type="ARBA" id="ARBA00022833"/>
    </source>
</evidence>
<dbReference type="SMART" id="SM00487">
    <property type="entry name" value="DEXDc"/>
    <property type="match status" value="1"/>
</dbReference>
<dbReference type="PANTHER" id="PTHR13710:SF105">
    <property type="entry name" value="ATP-DEPENDENT DNA HELICASE Q1"/>
    <property type="match status" value="1"/>
</dbReference>
<dbReference type="GO" id="GO:0043590">
    <property type="term" value="C:bacterial nucleoid"/>
    <property type="evidence" value="ECO:0007669"/>
    <property type="project" value="TreeGrafter"/>
</dbReference>
<organism evidence="21 22">
    <name type="scientific">Pseudomonas syringae pv. castaneae</name>
    <dbReference type="NCBI Taxonomy" id="264450"/>
    <lineage>
        <taxon>Bacteria</taxon>
        <taxon>Pseudomonadati</taxon>
        <taxon>Pseudomonadota</taxon>
        <taxon>Gammaproteobacteria</taxon>
        <taxon>Pseudomonadales</taxon>
        <taxon>Pseudomonadaceae</taxon>
        <taxon>Pseudomonas</taxon>
        <taxon>Pseudomonas syringae</taxon>
    </lineage>
</organism>
<dbReference type="InterPro" id="IPR014001">
    <property type="entry name" value="Helicase_ATP-bd"/>
</dbReference>
<keyword evidence="13" id="KW-0234">DNA repair</keyword>
<keyword evidence="6" id="KW-0227">DNA damage</keyword>
<evidence type="ECO:0000256" key="11">
    <source>
        <dbReference type="ARBA" id="ARBA00023125"/>
    </source>
</evidence>
<dbReference type="GO" id="GO:0009378">
    <property type="term" value="F:four-way junction helicase activity"/>
    <property type="evidence" value="ECO:0007669"/>
    <property type="project" value="TreeGrafter"/>
</dbReference>
<dbReference type="GO" id="GO:0005737">
    <property type="term" value="C:cytoplasm"/>
    <property type="evidence" value="ECO:0007669"/>
    <property type="project" value="TreeGrafter"/>
</dbReference>
<dbReference type="CDD" id="cd17920">
    <property type="entry name" value="DEXHc_RecQ"/>
    <property type="match status" value="1"/>
</dbReference>
<dbReference type="PROSITE" id="PS50967">
    <property type="entry name" value="HRDC"/>
    <property type="match status" value="1"/>
</dbReference>
<dbReference type="InterPro" id="IPR027417">
    <property type="entry name" value="P-loop_NTPase"/>
</dbReference>
<dbReference type="FunFam" id="1.10.10.10:FF:000175">
    <property type="entry name" value="ATP-dependent DNA helicase RecQ"/>
    <property type="match status" value="1"/>
</dbReference>
<dbReference type="Pfam" id="PF00570">
    <property type="entry name" value="HRDC"/>
    <property type="match status" value="1"/>
</dbReference>
<dbReference type="SMART" id="SM00956">
    <property type="entry name" value="RQC"/>
    <property type="match status" value="1"/>
</dbReference>
<dbReference type="GO" id="GO:0016787">
    <property type="term" value="F:hydrolase activity"/>
    <property type="evidence" value="ECO:0007669"/>
    <property type="project" value="UniProtKB-KW"/>
</dbReference>
<keyword evidence="9" id="KW-0862">Zinc</keyword>
<evidence type="ECO:0000256" key="3">
    <source>
        <dbReference type="ARBA" id="ARBA00005446"/>
    </source>
</evidence>
<dbReference type="AlphaFoldDB" id="A0A0P9PKU0"/>
<keyword evidence="5" id="KW-0547">Nucleotide-binding</keyword>
<dbReference type="Gene3D" id="3.40.50.300">
    <property type="entry name" value="P-loop containing nucleotide triphosphate hydrolases"/>
    <property type="match status" value="2"/>
</dbReference>
<keyword evidence="7" id="KW-0378">Hydrolase</keyword>
<dbReference type="InterPro" id="IPR044876">
    <property type="entry name" value="HRDC_dom_sf"/>
</dbReference>
<dbReference type="SUPFAM" id="SSF52540">
    <property type="entry name" value="P-loop containing nucleoside triphosphate hydrolases"/>
    <property type="match status" value="2"/>
</dbReference>
<dbReference type="SMART" id="SM00490">
    <property type="entry name" value="HELICc"/>
    <property type="match status" value="1"/>
</dbReference>
<dbReference type="FunFam" id="3.40.50.300:FF:000156">
    <property type="entry name" value="ATP-dependent DNA helicase recQ"/>
    <property type="match status" value="1"/>
</dbReference>
<evidence type="ECO:0000256" key="8">
    <source>
        <dbReference type="ARBA" id="ARBA00022806"/>
    </source>
</evidence>
<evidence type="ECO:0000256" key="14">
    <source>
        <dbReference type="ARBA" id="ARBA00023235"/>
    </source>
</evidence>
<gene>
    <name evidence="21" type="ORF">ALO79_05667</name>
</gene>
<dbReference type="PANTHER" id="PTHR13710">
    <property type="entry name" value="DNA HELICASE RECQ FAMILY MEMBER"/>
    <property type="match status" value="1"/>
</dbReference>
<evidence type="ECO:0000256" key="2">
    <source>
        <dbReference type="ARBA" id="ARBA00001947"/>
    </source>
</evidence>
<dbReference type="Proteomes" id="UP000050381">
    <property type="component" value="Unassembled WGS sequence"/>
</dbReference>
<evidence type="ECO:0000256" key="10">
    <source>
        <dbReference type="ARBA" id="ARBA00022840"/>
    </source>
</evidence>
<evidence type="ECO:0000256" key="5">
    <source>
        <dbReference type="ARBA" id="ARBA00022741"/>
    </source>
</evidence>
<dbReference type="EC" id="5.6.2.4" evidence="16"/>
<dbReference type="GO" id="GO:0043138">
    <property type="term" value="F:3'-5' DNA helicase activity"/>
    <property type="evidence" value="ECO:0007669"/>
    <property type="project" value="UniProtKB-EC"/>
</dbReference>
<evidence type="ECO:0000259" key="19">
    <source>
        <dbReference type="PROSITE" id="PS51192"/>
    </source>
</evidence>
<feature type="region of interest" description="Disordered" evidence="17">
    <location>
        <begin position="20"/>
        <end position="48"/>
    </location>
</feature>
<evidence type="ECO:0000256" key="13">
    <source>
        <dbReference type="ARBA" id="ARBA00023204"/>
    </source>
</evidence>
<dbReference type="InterPro" id="IPR006293">
    <property type="entry name" value="DNA_helicase_ATP-dep_RecQ_bac"/>
</dbReference>
<dbReference type="GO" id="GO:0006310">
    <property type="term" value="P:DNA recombination"/>
    <property type="evidence" value="ECO:0007669"/>
    <property type="project" value="UniProtKB-UniRule"/>
</dbReference>
<name>A0A0P9PKU0_PSESX</name>
<evidence type="ECO:0000256" key="6">
    <source>
        <dbReference type="ARBA" id="ARBA00022763"/>
    </source>
</evidence>
<dbReference type="GO" id="GO:0003677">
    <property type="term" value="F:DNA binding"/>
    <property type="evidence" value="ECO:0007669"/>
    <property type="project" value="UniProtKB-KW"/>
</dbReference>
<dbReference type="Pfam" id="PF16124">
    <property type="entry name" value="RecQ_Zn_bind"/>
    <property type="match status" value="1"/>
</dbReference>
<keyword evidence="12" id="KW-0233">DNA recombination</keyword>
<dbReference type="Gene3D" id="1.10.150.80">
    <property type="entry name" value="HRDC domain"/>
    <property type="match status" value="1"/>
</dbReference>
<evidence type="ECO:0000256" key="7">
    <source>
        <dbReference type="ARBA" id="ARBA00022801"/>
    </source>
</evidence>
<keyword evidence="4" id="KW-0479">Metal-binding</keyword>
<evidence type="ECO:0000256" key="15">
    <source>
        <dbReference type="ARBA" id="ARBA00034617"/>
    </source>
</evidence>
<keyword evidence="11" id="KW-0238">DNA-binding</keyword>
<dbReference type="InterPro" id="IPR010997">
    <property type="entry name" value="HRDC-like_sf"/>
</dbReference>
<feature type="domain" description="Helicase ATP-binding" evidence="19">
    <location>
        <begin position="159"/>
        <end position="327"/>
    </location>
</feature>
<dbReference type="InterPro" id="IPR001650">
    <property type="entry name" value="Helicase_C-like"/>
</dbReference>
<feature type="compositionally biased region" description="Basic residues" evidence="17">
    <location>
        <begin position="22"/>
        <end position="39"/>
    </location>
</feature>
<dbReference type="Pfam" id="PF00270">
    <property type="entry name" value="DEAD"/>
    <property type="match status" value="1"/>
</dbReference>
<dbReference type="InterPro" id="IPR018982">
    <property type="entry name" value="RQC_domain"/>
</dbReference>
<dbReference type="NCBIfam" id="TIGR00614">
    <property type="entry name" value="recQ_fam"/>
    <property type="match status" value="1"/>
</dbReference>
<dbReference type="PATRIC" id="fig|264450.4.peg.608"/>
<feature type="region of interest" description="Disordered" evidence="17">
    <location>
        <begin position="639"/>
        <end position="661"/>
    </location>
</feature>
<dbReference type="GO" id="GO:0030894">
    <property type="term" value="C:replisome"/>
    <property type="evidence" value="ECO:0007669"/>
    <property type="project" value="TreeGrafter"/>
</dbReference>
<comment type="similarity">
    <text evidence="3">Belongs to the helicase family. RecQ subfamily.</text>
</comment>
<evidence type="ECO:0000313" key="21">
    <source>
        <dbReference type="EMBL" id="KPX00308.1"/>
    </source>
</evidence>
<evidence type="ECO:0000259" key="18">
    <source>
        <dbReference type="PROSITE" id="PS50967"/>
    </source>
</evidence>
<dbReference type="GO" id="GO:0046872">
    <property type="term" value="F:metal ion binding"/>
    <property type="evidence" value="ECO:0007669"/>
    <property type="project" value="UniProtKB-KW"/>
</dbReference>
<protein>
    <recommendedName>
        <fullName evidence="16">DNA helicase RecQ</fullName>
        <ecNumber evidence="16">5.6.2.4</ecNumber>
    </recommendedName>
</protein>
<feature type="compositionally biased region" description="Low complexity" evidence="17">
    <location>
        <begin position="642"/>
        <end position="656"/>
    </location>
</feature>
<evidence type="ECO:0000256" key="1">
    <source>
        <dbReference type="ARBA" id="ARBA00001946"/>
    </source>
</evidence>
<dbReference type="Pfam" id="PF09382">
    <property type="entry name" value="RQC"/>
    <property type="match status" value="1"/>
</dbReference>
<keyword evidence="14" id="KW-0413">Isomerase</keyword>
<dbReference type="PROSITE" id="PS51194">
    <property type="entry name" value="HELICASE_CTER"/>
    <property type="match status" value="1"/>
</dbReference>
<comment type="catalytic activity">
    <reaction evidence="15">
        <text>Couples ATP hydrolysis with the unwinding of duplex DNA by translocating in the 3'-5' direction.</text>
        <dbReference type="EC" id="5.6.2.4"/>
    </reaction>
</comment>
<feature type="domain" description="Helicase C-terminal" evidence="20">
    <location>
        <begin position="348"/>
        <end position="497"/>
    </location>
</feature>
<evidence type="ECO:0000259" key="20">
    <source>
        <dbReference type="PROSITE" id="PS51194"/>
    </source>
</evidence>